<organism evidence="5 6">
    <name type="scientific">Knufia fluminis</name>
    <dbReference type="NCBI Taxonomy" id="191047"/>
    <lineage>
        <taxon>Eukaryota</taxon>
        <taxon>Fungi</taxon>
        <taxon>Dikarya</taxon>
        <taxon>Ascomycota</taxon>
        <taxon>Pezizomycotina</taxon>
        <taxon>Eurotiomycetes</taxon>
        <taxon>Chaetothyriomycetidae</taxon>
        <taxon>Chaetothyriales</taxon>
        <taxon>Trichomeriaceae</taxon>
        <taxon>Knufia</taxon>
    </lineage>
</organism>
<sequence length="313" mass="33763">MDPAKVLEAFHKVKHLHPTHTTSQLQLVVGLLEEAKRAWGSVDRMKLQYRLDDIYNAVRALGKPLEEDPKYDWRVGSVAATLDNGLISANKLLSVLNEYVGIDWLTDTPLDLVEEIVMTSGWNAEQVQQKIDDLKHRLGLPNGRWPAAFEKKFGEAQAEDGGISSTGPAGQPLPTTAAVTAEADNAGAGAGTETEAALEEVRAGVAGVDVQDGGVNEEAPATSGGKKQKKKWSKGKVKDKAQHAVILDKATSDKLNKDVQSYRLITVAVLVDRLKINGSLARRALKDLEEKGTIQKVVSHSTGSIYTRAAASD</sequence>
<evidence type="ECO:0000256" key="2">
    <source>
        <dbReference type="ARBA" id="ARBA00022980"/>
    </source>
</evidence>
<evidence type="ECO:0000256" key="3">
    <source>
        <dbReference type="ARBA" id="ARBA00023274"/>
    </source>
</evidence>
<evidence type="ECO:0000313" key="5">
    <source>
        <dbReference type="EMBL" id="KAK5951482.1"/>
    </source>
</evidence>
<proteinExistence type="inferred from homology"/>
<keyword evidence="3" id="KW-0687">Ribonucleoprotein</keyword>
<evidence type="ECO:0000313" key="6">
    <source>
        <dbReference type="Proteomes" id="UP001316803"/>
    </source>
</evidence>
<gene>
    <name evidence="5" type="primary">RPS25</name>
    <name evidence="5" type="ORF">OHC33_007538</name>
</gene>
<dbReference type="GO" id="GO:0005840">
    <property type="term" value="C:ribosome"/>
    <property type="evidence" value="ECO:0007669"/>
    <property type="project" value="UniProtKB-KW"/>
</dbReference>
<feature type="compositionally biased region" description="Basic residues" evidence="4">
    <location>
        <begin position="226"/>
        <end position="235"/>
    </location>
</feature>
<reference evidence="5 6" key="1">
    <citation type="submission" date="2022-12" db="EMBL/GenBank/DDBJ databases">
        <title>Genomic features and morphological characterization of a novel Knufia sp. strain isolated from spacecraft assembly facility.</title>
        <authorList>
            <person name="Teixeira M."/>
            <person name="Chander A.M."/>
            <person name="Stajich J.E."/>
            <person name="Venkateswaran K."/>
        </authorList>
    </citation>
    <scope>NUCLEOTIDE SEQUENCE [LARGE SCALE GENOMIC DNA]</scope>
    <source>
        <strain evidence="5 6">FJI-L2-BK-P2</strain>
    </source>
</reference>
<keyword evidence="2 5" id="KW-0689">Ribosomal protein</keyword>
<protein>
    <submittedName>
        <fullName evidence="5">40S ribosomal protein S25</fullName>
    </submittedName>
</protein>
<accession>A0AAN8I2L2</accession>
<dbReference type="AlphaFoldDB" id="A0AAN8I2L2"/>
<dbReference type="GO" id="GO:1990904">
    <property type="term" value="C:ribonucleoprotein complex"/>
    <property type="evidence" value="ECO:0007669"/>
    <property type="project" value="UniProtKB-KW"/>
</dbReference>
<comment type="caution">
    <text evidence="5">The sequence shown here is derived from an EMBL/GenBank/DDBJ whole genome shotgun (WGS) entry which is preliminary data.</text>
</comment>
<evidence type="ECO:0000256" key="4">
    <source>
        <dbReference type="SAM" id="MobiDB-lite"/>
    </source>
</evidence>
<dbReference type="FunFam" id="3.30.63.20:FF:000001">
    <property type="entry name" value="40S ribosomal protein S25"/>
    <property type="match status" value="1"/>
</dbReference>
<dbReference type="InterPro" id="IPR004977">
    <property type="entry name" value="Ribosomal_eS25"/>
</dbReference>
<evidence type="ECO:0000256" key="1">
    <source>
        <dbReference type="ARBA" id="ARBA00009106"/>
    </source>
</evidence>
<dbReference type="Gene3D" id="3.30.63.20">
    <property type="match status" value="1"/>
</dbReference>
<keyword evidence="6" id="KW-1185">Reference proteome</keyword>
<name>A0AAN8I2L2_9EURO</name>
<feature type="region of interest" description="Disordered" evidence="4">
    <location>
        <begin position="211"/>
        <end position="236"/>
    </location>
</feature>
<dbReference type="Proteomes" id="UP001316803">
    <property type="component" value="Unassembled WGS sequence"/>
</dbReference>
<dbReference type="PANTHER" id="PTHR12850">
    <property type="entry name" value="40S RIBOSOMAL PROTEIN S25"/>
    <property type="match status" value="1"/>
</dbReference>
<dbReference type="EMBL" id="JAKLMC020000020">
    <property type="protein sequence ID" value="KAK5951482.1"/>
    <property type="molecule type" value="Genomic_DNA"/>
</dbReference>
<dbReference type="Pfam" id="PF03297">
    <property type="entry name" value="Ribosomal_S25"/>
    <property type="match status" value="1"/>
</dbReference>
<comment type="similarity">
    <text evidence="1">Belongs to the eukaryotic ribosomal protein eS25 family.</text>
</comment>